<name>A0ABT5ENX9_9BACT</name>
<gene>
    <name evidence="4" type="ORF">POL67_19645</name>
</gene>
<dbReference type="InterPro" id="IPR036226">
    <property type="entry name" value="LipOase_C_sf"/>
</dbReference>
<dbReference type="EMBL" id="JAQNDO010000001">
    <property type="protein sequence ID" value="MDC0743550.1"/>
    <property type="molecule type" value="Genomic_DNA"/>
</dbReference>
<sequence length="560" mass="63006">MSFLDRIGLPQHATDGEARKERIARTRRLYEYEPRDPETHWLYPVPTAKRFPLREWYSPAWVLKLLPVLLPSLTRRALQTGLGRAAEALGLLRDGDRFRLLSLGVPRPNWVDAADALDDAFARQRLDGPCPVLIERVQDPAHLTALFSPDAAFAPSLAPEVEVEAGRLFAVDFSLLRRALHPRRPRDSRWRDRYMAAPRVLFQMRPEKGALCDLHPIAIQLDGPDAPAPNPVYRPGDGATWEMAKLYAQAAEMNVHIFGSHLGQVHTIIEAFAMATPRCLAAEHPVHVLLEPHLRWTLQVNADGNDLLRDTSSHFGTIYGGTLAEMRAVLVEARTSSTFYDLELERDLTRRGVAASPLDYPYRDDARLHVAAIRRFVASYVELFYRGDADVADDHELQAWFAELLAPEGGDLGRVTEDGRLGTREALVEVLTQALFTAGPKHSALHYAQPDFYSLIEGFPAAIYRPPPRDGAPLSFESLFPPLTSAATQVHYSAIAVHRASRFGEYRSSRLGRSLPARSALQRFQRDLAAIEVEIEERNRRRPRPYRYLLPSLVPGSVHF</sequence>
<dbReference type="Proteomes" id="UP001221411">
    <property type="component" value="Unassembled WGS sequence"/>
</dbReference>
<organism evidence="4 5">
    <name type="scientific">Polyangium mundeleinium</name>
    <dbReference type="NCBI Taxonomy" id="2995306"/>
    <lineage>
        <taxon>Bacteria</taxon>
        <taxon>Pseudomonadati</taxon>
        <taxon>Myxococcota</taxon>
        <taxon>Polyangia</taxon>
        <taxon>Polyangiales</taxon>
        <taxon>Polyangiaceae</taxon>
        <taxon>Polyangium</taxon>
    </lineage>
</organism>
<proteinExistence type="predicted"/>
<dbReference type="PROSITE" id="PS51393">
    <property type="entry name" value="LIPOXYGENASE_3"/>
    <property type="match status" value="1"/>
</dbReference>
<accession>A0ABT5ENX9</accession>
<keyword evidence="5" id="KW-1185">Reference proteome</keyword>
<evidence type="ECO:0000259" key="3">
    <source>
        <dbReference type="PROSITE" id="PS51393"/>
    </source>
</evidence>
<dbReference type="PANTHER" id="PTHR11771">
    <property type="entry name" value="LIPOXYGENASE"/>
    <property type="match status" value="1"/>
</dbReference>
<comment type="caution">
    <text evidence="4">The sequence shown here is derived from an EMBL/GenBank/DDBJ whole genome shotgun (WGS) entry which is preliminary data.</text>
</comment>
<keyword evidence="1" id="KW-0479">Metal-binding</keyword>
<dbReference type="PRINTS" id="PR00087">
    <property type="entry name" value="LIPOXYGENASE"/>
</dbReference>
<protein>
    <submittedName>
        <fullName evidence="4">Lipoxygenase family protein</fullName>
    </submittedName>
</protein>
<dbReference type="InterPro" id="IPR000907">
    <property type="entry name" value="LipOase"/>
</dbReference>
<dbReference type="Gene3D" id="3.10.450.60">
    <property type="match status" value="1"/>
</dbReference>
<dbReference type="Gene3D" id="1.20.245.10">
    <property type="entry name" value="Lipoxygenase-1, Domain 5"/>
    <property type="match status" value="1"/>
</dbReference>
<reference evidence="4 5" key="1">
    <citation type="submission" date="2022-11" db="EMBL/GenBank/DDBJ databases">
        <title>Minimal conservation of predation-associated metabolite biosynthetic gene clusters underscores biosynthetic potential of Myxococcota including descriptions for ten novel species: Archangium lansinium sp. nov., Myxococcus landrumus sp. nov., Nannocystis bai.</title>
        <authorList>
            <person name="Ahearne A."/>
            <person name="Stevens C."/>
            <person name="Dowd S."/>
        </authorList>
    </citation>
    <scope>NUCLEOTIDE SEQUENCE [LARGE SCALE GENOMIC DNA]</scope>
    <source>
        <strain evidence="4 5">RJM3</strain>
    </source>
</reference>
<evidence type="ECO:0000313" key="4">
    <source>
        <dbReference type="EMBL" id="MDC0743550.1"/>
    </source>
</evidence>
<evidence type="ECO:0000256" key="2">
    <source>
        <dbReference type="ARBA" id="ARBA00023002"/>
    </source>
</evidence>
<feature type="domain" description="Lipoxygenase" evidence="3">
    <location>
        <begin position="118"/>
        <end position="560"/>
    </location>
</feature>
<dbReference type="RefSeq" id="WP_271919195.1">
    <property type="nucleotide sequence ID" value="NZ_JAQNDO010000001.1"/>
</dbReference>
<evidence type="ECO:0000313" key="5">
    <source>
        <dbReference type="Proteomes" id="UP001221411"/>
    </source>
</evidence>
<dbReference type="SUPFAM" id="SSF48484">
    <property type="entry name" value="Lipoxigenase"/>
    <property type="match status" value="1"/>
</dbReference>
<dbReference type="Pfam" id="PF00305">
    <property type="entry name" value="Lipoxygenase"/>
    <property type="match status" value="1"/>
</dbReference>
<keyword evidence="2" id="KW-0560">Oxidoreductase</keyword>
<evidence type="ECO:0000256" key="1">
    <source>
        <dbReference type="ARBA" id="ARBA00022723"/>
    </source>
</evidence>
<dbReference type="InterPro" id="IPR013819">
    <property type="entry name" value="LipOase_C"/>
</dbReference>